<keyword evidence="10" id="KW-1185">Reference proteome</keyword>
<dbReference type="EC" id="2.5.1.-" evidence="9"/>
<dbReference type="PANTHER" id="PTHR13929:SF0">
    <property type="entry name" value="UBIA PRENYLTRANSFERASE DOMAIN-CONTAINING PROTEIN 1"/>
    <property type="match status" value="1"/>
</dbReference>
<dbReference type="UniPathway" id="UPA00079"/>
<accession>A0A7W7T695</accession>
<dbReference type="PIRSF" id="PIRSF005355">
    <property type="entry name" value="UBIAD1"/>
    <property type="match status" value="1"/>
</dbReference>
<keyword evidence="4 9" id="KW-0808">Transferase</keyword>
<sequence>MAGRIAAFVRLSRPRFLVESQLTVTVGVGAAVSAGHGFAFGTWLLVQATVALTHLMTHYCNEYFDLAADRAHTAPNRWTGGSQVLVSGALRPEVSLSAAFVLLFVVLGLTVAMPTPAQRLIALAAIAVAWFYTAPPVKLNHRGLGEIATAASLAVFCPVLTGVSLTGGVPASLVAVAIPLMLVMTARMTVMNFCDRESDLVAGKRTLPNTLGARRAALLFAGLQAAAYTSVLVTTLVGVLPLAVGVGLLITAPGGYVLAVRLRRDPPSPDAPDRATATAHLATTHAAATGIVAVLGFVVAAAVEHGFTPSVWACVVLFALYVVPASGVQVLDALRRRRSA</sequence>
<dbReference type="GO" id="GO:0042371">
    <property type="term" value="P:vitamin K biosynthetic process"/>
    <property type="evidence" value="ECO:0007669"/>
    <property type="project" value="TreeGrafter"/>
</dbReference>
<comment type="pathway">
    <text evidence="2">Quinol/quinone metabolism; menaquinone biosynthesis.</text>
</comment>
<dbReference type="Pfam" id="PF01040">
    <property type="entry name" value="UbiA"/>
    <property type="match status" value="1"/>
</dbReference>
<feature type="transmembrane region" description="Helical" evidence="8">
    <location>
        <begin position="239"/>
        <end position="260"/>
    </location>
</feature>
<keyword evidence="5 8" id="KW-0812">Transmembrane</keyword>
<feature type="transmembrane region" description="Helical" evidence="8">
    <location>
        <begin position="94"/>
        <end position="113"/>
    </location>
</feature>
<evidence type="ECO:0000313" key="9">
    <source>
        <dbReference type="EMBL" id="MBB4967315.1"/>
    </source>
</evidence>
<feature type="transmembrane region" description="Helical" evidence="8">
    <location>
        <begin position="309"/>
        <end position="331"/>
    </location>
</feature>
<gene>
    <name evidence="9" type="ORF">F4559_004674</name>
</gene>
<feature type="transmembrane region" description="Helical" evidence="8">
    <location>
        <begin position="147"/>
        <end position="165"/>
    </location>
</feature>
<dbReference type="GO" id="GO:0046428">
    <property type="term" value="F:1,4-dihydroxy-2-naphthoate polyprenyltransferase activity"/>
    <property type="evidence" value="ECO:0007669"/>
    <property type="project" value="UniProtKB-EC"/>
</dbReference>
<evidence type="ECO:0000256" key="7">
    <source>
        <dbReference type="ARBA" id="ARBA00023136"/>
    </source>
</evidence>
<dbReference type="GO" id="GO:0009234">
    <property type="term" value="P:menaquinone biosynthetic process"/>
    <property type="evidence" value="ECO:0007669"/>
    <property type="project" value="UniProtKB-UniPathway"/>
</dbReference>
<dbReference type="CDD" id="cd13962">
    <property type="entry name" value="PT_UbiA_UBIAD1"/>
    <property type="match status" value="1"/>
</dbReference>
<dbReference type="InterPro" id="IPR000537">
    <property type="entry name" value="UbiA_prenyltransferase"/>
</dbReference>
<dbReference type="RefSeq" id="WP_184671924.1">
    <property type="nucleotide sequence ID" value="NZ_BAABAI010000009.1"/>
</dbReference>
<dbReference type="EMBL" id="JACHJS010000001">
    <property type="protein sequence ID" value="MBB4967315.1"/>
    <property type="molecule type" value="Genomic_DNA"/>
</dbReference>
<feature type="transmembrane region" description="Helical" evidence="8">
    <location>
        <begin position="281"/>
        <end position="303"/>
    </location>
</feature>
<evidence type="ECO:0000256" key="4">
    <source>
        <dbReference type="ARBA" id="ARBA00022679"/>
    </source>
</evidence>
<reference evidence="9 10" key="1">
    <citation type="submission" date="2020-08" db="EMBL/GenBank/DDBJ databases">
        <title>Sequencing the genomes of 1000 actinobacteria strains.</title>
        <authorList>
            <person name="Klenk H.-P."/>
        </authorList>
    </citation>
    <scope>NUCLEOTIDE SEQUENCE [LARGE SCALE GENOMIC DNA]</scope>
    <source>
        <strain evidence="9 10">DSM 45084</strain>
    </source>
</reference>
<dbReference type="EC" id="2.5.1.74" evidence="9"/>
<keyword evidence="6 8" id="KW-1133">Transmembrane helix</keyword>
<evidence type="ECO:0000256" key="2">
    <source>
        <dbReference type="ARBA" id="ARBA00004863"/>
    </source>
</evidence>
<feature type="transmembrane region" description="Helical" evidence="8">
    <location>
        <begin position="22"/>
        <end position="46"/>
    </location>
</feature>
<evidence type="ECO:0000256" key="5">
    <source>
        <dbReference type="ARBA" id="ARBA00022692"/>
    </source>
</evidence>
<comment type="subcellular location">
    <subcellularLocation>
        <location evidence="1">Membrane</location>
        <topology evidence="1">Multi-pass membrane protein</topology>
    </subcellularLocation>
</comment>
<evidence type="ECO:0000256" key="1">
    <source>
        <dbReference type="ARBA" id="ARBA00004141"/>
    </source>
</evidence>
<dbReference type="Gene3D" id="1.10.357.140">
    <property type="entry name" value="UbiA prenyltransferase"/>
    <property type="match status" value="1"/>
</dbReference>
<comment type="caution">
    <text evidence="9">The sequence shown here is derived from an EMBL/GenBank/DDBJ whole genome shotgun (WGS) entry which is preliminary data.</text>
</comment>
<keyword evidence="7 8" id="KW-0472">Membrane</keyword>
<feature type="transmembrane region" description="Helical" evidence="8">
    <location>
        <begin position="119"/>
        <end position="135"/>
    </location>
</feature>
<keyword evidence="3" id="KW-0474">Menaquinone biosynthesis</keyword>
<dbReference type="Proteomes" id="UP000542674">
    <property type="component" value="Unassembled WGS sequence"/>
</dbReference>
<dbReference type="AlphaFoldDB" id="A0A7W7T695"/>
<evidence type="ECO:0000256" key="3">
    <source>
        <dbReference type="ARBA" id="ARBA00022428"/>
    </source>
</evidence>
<evidence type="ECO:0000256" key="6">
    <source>
        <dbReference type="ARBA" id="ARBA00022989"/>
    </source>
</evidence>
<evidence type="ECO:0000256" key="8">
    <source>
        <dbReference type="SAM" id="Phobius"/>
    </source>
</evidence>
<name>A0A7W7T695_9PSEU</name>
<dbReference type="GO" id="GO:0016020">
    <property type="term" value="C:membrane"/>
    <property type="evidence" value="ECO:0007669"/>
    <property type="project" value="UniProtKB-SubCell"/>
</dbReference>
<organism evidence="9 10">
    <name type="scientific">Saccharothrix violaceirubra</name>
    <dbReference type="NCBI Taxonomy" id="413306"/>
    <lineage>
        <taxon>Bacteria</taxon>
        <taxon>Bacillati</taxon>
        <taxon>Actinomycetota</taxon>
        <taxon>Actinomycetes</taxon>
        <taxon>Pseudonocardiales</taxon>
        <taxon>Pseudonocardiaceae</taxon>
        <taxon>Saccharothrix</taxon>
    </lineage>
</organism>
<dbReference type="InterPro" id="IPR026046">
    <property type="entry name" value="UBIAD1"/>
</dbReference>
<dbReference type="InterPro" id="IPR044878">
    <property type="entry name" value="UbiA_sf"/>
</dbReference>
<proteinExistence type="predicted"/>
<dbReference type="PANTHER" id="PTHR13929">
    <property type="entry name" value="1,4-DIHYDROXY-2-NAPHTHOATE OCTAPRENYLTRANSFERASE"/>
    <property type="match status" value="1"/>
</dbReference>
<protein>
    <submittedName>
        <fullName evidence="9">1,4-dihydroxy-2-naphthoate octaprenyltransferase</fullName>
        <ecNumber evidence="9">2.5.1.-</ecNumber>
        <ecNumber evidence="9">2.5.1.74</ecNumber>
    </submittedName>
</protein>
<feature type="transmembrane region" description="Helical" evidence="8">
    <location>
        <begin position="215"/>
        <end position="233"/>
    </location>
</feature>
<evidence type="ECO:0000313" key="10">
    <source>
        <dbReference type="Proteomes" id="UP000542674"/>
    </source>
</evidence>